<feature type="chain" id="PRO_5038078355" description="VCBS repeat-containing protein" evidence="2">
    <location>
        <begin position="25"/>
        <end position="639"/>
    </location>
</feature>
<dbReference type="AlphaFoldDB" id="A0A918RLP4"/>
<evidence type="ECO:0000313" key="4">
    <source>
        <dbReference type="Proteomes" id="UP000614811"/>
    </source>
</evidence>
<evidence type="ECO:0000313" key="3">
    <source>
        <dbReference type="EMBL" id="GHA03164.1"/>
    </source>
</evidence>
<dbReference type="RefSeq" id="WP_189398963.1">
    <property type="nucleotide sequence ID" value="NZ_BMXA01000002.1"/>
</dbReference>
<sequence length="639" mass="70034">MKFRSKFMAMAVGFVALNTLNTSSAELRPNQKTTFPGIANLSGLPSDSRVEQTHDDFFFPEKFFADVDADGYKDYIGIDGAKVHIMRGTSNTAADGRRRWTDNFPAFEDGSLYEHEVRDITNDNRADLISFSKTEGTVIVTQGDWTQRRKGFKKIRFAIFNQNKQAISRNIPLLDSKHKTLVDFNNNGYIDYISTYASTAVVIQGTNTGYLDASKGEYSTGSHFDFSFQRFIDINNDGLLDFVGVEDGTAVVALANSNGRFNNAPPILSGDHLQSDFKEFADVNGDTYQDLVTIKYEPVADSGETTIYVTLGTAEGFPSNSVVKAIPVGAFPYDAVQIADINNDSHADFIGLVTSGSVSRADFIPGTSDGVFDFSSKVEIVDPTFAATSTRIMDFNRDGYLDFFGLEGRTATLIPGIRAGGFDLAEKQASISSHFDDSVDKRIEDLNNDGFPDLILLGEKRALKNGEVFPCSCKRKSYPGTHFVKRNSYMGTTHFISTADGKRPSDQIPIMAQFDTGNIFKGQKCYCAVVDNFNDPWYPSIGRKNKYASSCIGLCGEQCGKNARGLTDSRRRYFALVVHDVCQAFIGSTAPIHNKGLANACGDEGIRGTDASIHSKINEPHGCKGGGVPEVHQDFIPPN</sequence>
<feature type="signal peptide" evidence="2">
    <location>
        <begin position="1"/>
        <end position="24"/>
    </location>
</feature>
<dbReference type="InterPro" id="IPR028994">
    <property type="entry name" value="Integrin_alpha_N"/>
</dbReference>
<dbReference type="Pfam" id="PF13517">
    <property type="entry name" value="FG-GAP_3"/>
    <property type="match status" value="1"/>
</dbReference>
<dbReference type="PANTHER" id="PTHR46580:SF4">
    <property type="entry name" value="ATP_GTP-BINDING PROTEIN"/>
    <property type="match status" value="1"/>
</dbReference>
<reference evidence="3" key="2">
    <citation type="submission" date="2020-09" db="EMBL/GenBank/DDBJ databases">
        <authorList>
            <person name="Sun Q."/>
            <person name="Kim S."/>
        </authorList>
    </citation>
    <scope>NUCLEOTIDE SEQUENCE</scope>
    <source>
        <strain evidence="3">KCTC 12711</strain>
    </source>
</reference>
<dbReference type="InterPro" id="IPR013517">
    <property type="entry name" value="FG-GAP"/>
</dbReference>
<accession>A0A918RLP4</accession>
<dbReference type="SUPFAM" id="SSF69318">
    <property type="entry name" value="Integrin alpha N-terminal domain"/>
    <property type="match status" value="2"/>
</dbReference>
<dbReference type="EMBL" id="BMXA01000002">
    <property type="protein sequence ID" value="GHA03164.1"/>
    <property type="molecule type" value="Genomic_DNA"/>
</dbReference>
<proteinExistence type="predicted"/>
<protein>
    <recommendedName>
        <fullName evidence="5">VCBS repeat-containing protein</fullName>
    </recommendedName>
</protein>
<gene>
    <name evidence="3" type="ORF">GCM10008090_10170</name>
</gene>
<comment type="caution">
    <text evidence="3">The sequence shown here is derived from an EMBL/GenBank/DDBJ whole genome shotgun (WGS) entry which is preliminary data.</text>
</comment>
<keyword evidence="1 2" id="KW-0732">Signal</keyword>
<evidence type="ECO:0000256" key="2">
    <source>
        <dbReference type="SAM" id="SignalP"/>
    </source>
</evidence>
<keyword evidence="4" id="KW-1185">Reference proteome</keyword>
<evidence type="ECO:0008006" key="5">
    <source>
        <dbReference type="Google" id="ProtNLM"/>
    </source>
</evidence>
<evidence type="ECO:0000256" key="1">
    <source>
        <dbReference type="ARBA" id="ARBA00022729"/>
    </source>
</evidence>
<name>A0A918RLP4_9GAMM</name>
<dbReference type="PANTHER" id="PTHR46580">
    <property type="entry name" value="SENSOR KINASE-RELATED"/>
    <property type="match status" value="1"/>
</dbReference>
<dbReference type="Proteomes" id="UP000614811">
    <property type="component" value="Unassembled WGS sequence"/>
</dbReference>
<dbReference type="Gene3D" id="2.130.10.130">
    <property type="entry name" value="Integrin alpha, N-terminal"/>
    <property type="match status" value="1"/>
</dbReference>
<organism evidence="3 4">
    <name type="scientific">Arenicella chitinivorans</name>
    <dbReference type="NCBI Taxonomy" id="1329800"/>
    <lineage>
        <taxon>Bacteria</taxon>
        <taxon>Pseudomonadati</taxon>
        <taxon>Pseudomonadota</taxon>
        <taxon>Gammaproteobacteria</taxon>
        <taxon>Arenicellales</taxon>
        <taxon>Arenicellaceae</taxon>
        <taxon>Arenicella</taxon>
    </lineage>
</organism>
<reference evidence="3" key="1">
    <citation type="journal article" date="2014" name="Int. J. Syst. Evol. Microbiol.">
        <title>Complete genome sequence of Corynebacterium casei LMG S-19264T (=DSM 44701T), isolated from a smear-ripened cheese.</title>
        <authorList>
            <consortium name="US DOE Joint Genome Institute (JGI-PGF)"/>
            <person name="Walter F."/>
            <person name="Albersmeier A."/>
            <person name="Kalinowski J."/>
            <person name="Ruckert C."/>
        </authorList>
    </citation>
    <scope>NUCLEOTIDE SEQUENCE</scope>
    <source>
        <strain evidence="3">KCTC 12711</strain>
    </source>
</reference>